<feature type="region of interest" description="Disordered" evidence="1">
    <location>
        <begin position="1"/>
        <end position="50"/>
    </location>
</feature>
<accession>A0A392RLG9</accession>
<organism evidence="2 3">
    <name type="scientific">Trifolium medium</name>
    <dbReference type="NCBI Taxonomy" id="97028"/>
    <lineage>
        <taxon>Eukaryota</taxon>
        <taxon>Viridiplantae</taxon>
        <taxon>Streptophyta</taxon>
        <taxon>Embryophyta</taxon>
        <taxon>Tracheophyta</taxon>
        <taxon>Spermatophyta</taxon>
        <taxon>Magnoliopsida</taxon>
        <taxon>eudicotyledons</taxon>
        <taxon>Gunneridae</taxon>
        <taxon>Pentapetalae</taxon>
        <taxon>rosids</taxon>
        <taxon>fabids</taxon>
        <taxon>Fabales</taxon>
        <taxon>Fabaceae</taxon>
        <taxon>Papilionoideae</taxon>
        <taxon>50 kb inversion clade</taxon>
        <taxon>NPAAA clade</taxon>
        <taxon>Hologalegina</taxon>
        <taxon>IRL clade</taxon>
        <taxon>Trifolieae</taxon>
        <taxon>Trifolium</taxon>
    </lineage>
</organism>
<comment type="caution">
    <text evidence="2">The sequence shown here is derived from an EMBL/GenBank/DDBJ whole genome shotgun (WGS) entry which is preliminary data.</text>
</comment>
<sequence length="74" mass="8510">ALGQNLEGEAVKASPYHQETRVESPWKTAVEDKEELKQRKRKSEKRKKEPVYLNECKVTALARKKTSKAKEIQG</sequence>
<dbReference type="EMBL" id="LXQA010240173">
    <property type="protein sequence ID" value="MCI37042.1"/>
    <property type="molecule type" value="Genomic_DNA"/>
</dbReference>
<keyword evidence="3" id="KW-1185">Reference proteome</keyword>
<dbReference type="AlphaFoldDB" id="A0A392RLG9"/>
<evidence type="ECO:0000256" key="1">
    <source>
        <dbReference type="SAM" id="MobiDB-lite"/>
    </source>
</evidence>
<protein>
    <submittedName>
        <fullName evidence="2">Uncharacterized protein</fullName>
    </submittedName>
</protein>
<feature type="compositionally biased region" description="Basic and acidic residues" evidence="1">
    <location>
        <begin position="18"/>
        <end position="37"/>
    </location>
</feature>
<evidence type="ECO:0000313" key="3">
    <source>
        <dbReference type="Proteomes" id="UP000265520"/>
    </source>
</evidence>
<evidence type="ECO:0000313" key="2">
    <source>
        <dbReference type="EMBL" id="MCI37042.1"/>
    </source>
</evidence>
<reference evidence="2 3" key="1">
    <citation type="journal article" date="2018" name="Front. Plant Sci.">
        <title>Red Clover (Trifolium pratense) and Zigzag Clover (T. medium) - A Picture of Genomic Similarities and Differences.</title>
        <authorList>
            <person name="Dluhosova J."/>
            <person name="Istvanek J."/>
            <person name="Nedelnik J."/>
            <person name="Repkova J."/>
        </authorList>
    </citation>
    <scope>NUCLEOTIDE SEQUENCE [LARGE SCALE GENOMIC DNA]</scope>
    <source>
        <strain evidence="3">cv. 10/8</strain>
        <tissue evidence="2">Leaf</tissue>
    </source>
</reference>
<feature type="non-terminal residue" evidence="2">
    <location>
        <position position="1"/>
    </location>
</feature>
<name>A0A392RLG9_9FABA</name>
<proteinExistence type="predicted"/>
<dbReference type="Proteomes" id="UP000265520">
    <property type="component" value="Unassembled WGS sequence"/>
</dbReference>